<keyword evidence="5" id="KW-1185">Reference proteome</keyword>
<dbReference type="AlphaFoldDB" id="A0A6A4W1D4"/>
<accession>A0A6A4W1D4</accession>
<dbReference type="EMBL" id="VIIS01001607">
    <property type="protein sequence ID" value="KAF0295601.1"/>
    <property type="molecule type" value="Genomic_DNA"/>
</dbReference>
<keyword evidence="2" id="KW-0732">Signal</keyword>
<name>A0A6A4W1D4_AMPAM</name>
<feature type="domain" description="DUF4789" evidence="3">
    <location>
        <begin position="245"/>
        <end position="302"/>
    </location>
</feature>
<sequence>MTGWPPLSLLLLLLLLSLSAPVRAGSVIAPPWVDAELNPCSSESWQLVRWPADGRCYSIFQRGPCPASQELVWDSAGGRAVCACPTGHLEHAATARCYRRHSRGPCPRRHFFTDGAGRATCRPFGECAPGHIFWPADGRCHERLTRGPCARGELLALNPLTLEPECGCSRSGQMARSYWPHTDSCYQEYTRGPCPHGLLFVFNASRQTVECSCRPQMREHYHSDTGQCFPQQARGPCPHGNLFVYNNSTGRTECRCEPGGLRLPATGACYRGYTQGACAGGQFVVPAADEPRHGVCTDNPCRRGELFFPTDGRCHRVGERGPCPAGQLVHYEPYRGVSHRGACGCSARLRLNYWPEDGRCYQQLTRGPCPPQHAFVFNAASGRTECRCERRRGRAVGAGVCGAPPALQDTAAPPPTERPSPGGREPAPAADGGRECRCPPGTVADRGRGRCRPAPRPLQMVRITR</sequence>
<organism evidence="4 5">
    <name type="scientific">Amphibalanus amphitrite</name>
    <name type="common">Striped barnacle</name>
    <name type="synonym">Balanus amphitrite</name>
    <dbReference type="NCBI Taxonomy" id="1232801"/>
    <lineage>
        <taxon>Eukaryota</taxon>
        <taxon>Metazoa</taxon>
        <taxon>Ecdysozoa</taxon>
        <taxon>Arthropoda</taxon>
        <taxon>Crustacea</taxon>
        <taxon>Multicrustacea</taxon>
        <taxon>Cirripedia</taxon>
        <taxon>Thoracica</taxon>
        <taxon>Thoracicalcarea</taxon>
        <taxon>Balanomorpha</taxon>
        <taxon>Balanoidea</taxon>
        <taxon>Balanidae</taxon>
        <taxon>Amphibalaninae</taxon>
        <taxon>Amphibalanus</taxon>
    </lineage>
</organism>
<evidence type="ECO:0000259" key="3">
    <source>
        <dbReference type="Pfam" id="PF16033"/>
    </source>
</evidence>
<dbReference type="Pfam" id="PF16033">
    <property type="entry name" value="DUF4789"/>
    <property type="match status" value="4"/>
</dbReference>
<dbReference type="InterPro" id="IPR031993">
    <property type="entry name" value="DUF4789"/>
</dbReference>
<dbReference type="PANTHER" id="PTHR21177">
    <property type="entry name" value="IP06524P-RELATED"/>
    <property type="match status" value="1"/>
</dbReference>
<proteinExistence type="predicted"/>
<evidence type="ECO:0000313" key="4">
    <source>
        <dbReference type="EMBL" id="KAF0295601.1"/>
    </source>
</evidence>
<protein>
    <recommendedName>
        <fullName evidence="3">DUF4789 domain-containing protein</fullName>
    </recommendedName>
</protein>
<feature type="domain" description="DUF4789" evidence="3">
    <location>
        <begin position="164"/>
        <end position="211"/>
    </location>
</feature>
<dbReference type="PANTHER" id="PTHR21177:SF7">
    <property type="entry name" value="GH11627P"/>
    <property type="match status" value="1"/>
</dbReference>
<feature type="chain" id="PRO_5025349900" description="DUF4789 domain-containing protein" evidence="2">
    <location>
        <begin position="25"/>
        <end position="465"/>
    </location>
</feature>
<feature type="domain" description="DUF4789" evidence="3">
    <location>
        <begin position="68"/>
        <end position="113"/>
    </location>
</feature>
<dbReference type="OrthoDB" id="6328618at2759"/>
<comment type="caution">
    <text evidence="4">The sequence shown here is derived from an EMBL/GenBank/DDBJ whole genome shotgun (WGS) entry which is preliminary data.</text>
</comment>
<feature type="region of interest" description="Disordered" evidence="1">
    <location>
        <begin position="399"/>
        <end position="465"/>
    </location>
</feature>
<evidence type="ECO:0000313" key="5">
    <source>
        <dbReference type="Proteomes" id="UP000440578"/>
    </source>
</evidence>
<evidence type="ECO:0000256" key="2">
    <source>
        <dbReference type="SAM" id="SignalP"/>
    </source>
</evidence>
<evidence type="ECO:0000256" key="1">
    <source>
        <dbReference type="SAM" id="MobiDB-lite"/>
    </source>
</evidence>
<feature type="domain" description="DUF4789" evidence="3">
    <location>
        <begin position="338"/>
        <end position="387"/>
    </location>
</feature>
<gene>
    <name evidence="4" type="ORF">FJT64_006885</name>
</gene>
<dbReference type="Proteomes" id="UP000440578">
    <property type="component" value="Unassembled WGS sequence"/>
</dbReference>
<feature type="signal peptide" evidence="2">
    <location>
        <begin position="1"/>
        <end position="24"/>
    </location>
</feature>
<reference evidence="4 5" key="1">
    <citation type="submission" date="2019-07" db="EMBL/GenBank/DDBJ databases">
        <title>Draft genome assembly of a fouling barnacle, Amphibalanus amphitrite (Darwin, 1854): The first reference genome for Thecostraca.</title>
        <authorList>
            <person name="Kim W."/>
        </authorList>
    </citation>
    <scope>NUCLEOTIDE SEQUENCE [LARGE SCALE GENOMIC DNA]</scope>
    <source>
        <strain evidence="4">SNU_AA5</strain>
        <tissue evidence="4">Soma without cirri and trophi</tissue>
    </source>
</reference>